<dbReference type="SMART" id="SM00225">
    <property type="entry name" value="BTB"/>
    <property type="match status" value="1"/>
</dbReference>
<dbReference type="InterPro" id="IPR000210">
    <property type="entry name" value="BTB/POZ_dom"/>
</dbReference>
<evidence type="ECO:0000313" key="2">
    <source>
        <dbReference type="EMBL" id="CAD9180439.1"/>
    </source>
</evidence>
<dbReference type="Gene3D" id="3.30.710.10">
    <property type="entry name" value="Potassium Channel Kv1.1, Chain A"/>
    <property type="match status" value="1"/>
</dbReference>
<name>A0A7S1S1J6_ALECA</name>
<reference evidence="2" key="1">
    <citation type="submission" date="2021-01" db="EMBL/GenBank/DDBJ databases">
        <authorList>
            <person name="Corre E."/>
            <person name="Pelletier E."/>
            <person name="Niang G."/>
            <person name="Scheremetjew M."/>
            <person name="Finn R."/>
            <person name="Kale V."/>
            <person name="Holt S."/>
            <person name="Cochrane G."/>
            <person name="Meng A."/>
            <person name="Brown T."/>
            <person name="Cohen L."/>
        </authorList>
    </citation>
    <scope>NUCLEOTIDE SEQUENCE</scope>
    <source>
        <strain evidence="2">OF101</strain>
    </source>
</reference>
<dbReference type="PROSITE" id="PS50097">
    <property type="entry name" value="BTB"/>
    <property type="match status" value="1"/>
</dbReference>
<dbReference type="Pfam" id="PF00651">
    <property type="entry name" value="BTB"/>
    <property type="match status" value="1"/>
</dbReference>
<organism evidence="2">
    <name type="scientific">Alexandrium catenella</name>
    <name type="common">Red tide dinoflagellate</name>
    <name type="synonym">Gonyaulax catenella</name>
    <dbReference type="NCBI Taxonomy" id="2925"/>
    <lineage>
        <taxon>Eukaryota</taxon>
        <taxon>Sar</taxon>
        <taxon>Alveolata</taxon>
        <taxon>Dinophyceae</taxon>
        <taxon>Gonyaulacales</taxon>
        <taxon>Pyrocystaceae</taxon>
        <taxon>Alexandrium</taxon>
    </lineage>
</organism>
<dbReference type="SUPFAM" id="SSF54695">
    <property type="entry name" value="POZ domain"/>
    <property type="match status" value="1"/>
</dbReference>
<sequence length="378" mass="40992">MGEERAVKNMDMSSFDWNSPHPVFGSPLHAILFGKLIVSADEESDTNELNNGFDDLINADYAERKSRLSLLRFAMKCGADPHVVAPRQCDVSRWWGGECGGDSMKPISFAGRSAFECLLAAKRSIKLRHQDPNDEADWTDELKAVDEAVEILSRSSGAASSSIAVCEGVVNTWESALTDLSSADVVIRVRSSGIKDVDEEVGIGQVLAHSCVLQGSSAVLKAMLSNQSMREGVQRAIEVVGHTVQAVRLLLALVYTGTVSSTDEGPDVPTILNSLDLAHRWQLLHVVTMLASAVSQRVDMDNFEPALDAAMRLELPQLLCSCRAFVASHAREMRQRLAARGGPSYGFQSSAVRAEVEKVLSSEGAEGGAPQKRRRRAL</sequence>
<accession>A0A7S1S1J6</accession>
<dbReference type="CDD" id="cd18186">
    <property type="entry name" value="BTB_POZ_ZBTB_KLHL-like"/>
    <property type="match status" value="1"/>
</dbReference>
<dbReference type="PANTHER" id="PTHR46306">
    <property type="entry name" value="BTB/POZ DOMAIN-CONTAINING PROTEIN 9"/>
    <property type="match status" value="1"/>
</dbReference>
<dbReference type="AlphaFoldDB" id="A0A7S1S1J6"/>
<evidence type="ECO:0000259" key="1">
    <source>
        <dbReference type="PROSITE" id="PS50097"/>
    </source>
</evidence>
<dbReference type="InterPro" id="IPR011333">
    <property type="entry name" value="SKP1/BTB/POZ_sf"/>
</dbReference>
<gene>
    <name evidence="2" type="ORF">ACAT0790_LOCUS57211</name>
</gene>
<dbReference type="GO" id="GO:0005737">
    <property type="term" value="C:cytoplasm"/>
    <property type="evidence" value="ECO:0007669"/>
    <property type="project" value="TreeGrafter"/>
</dbReference>
<dbReference type="InterPro" id="IPR052407">
    <property type="entry name" value="BTB_POZ_domain_cont_9"/>
</dbReference>
<feature type="domain" description="BTB" evidence="1">
    <location>
        <begin position="183"/>
        <end position="263"/>
    </location>
</feature>
<dbReference type="PANTHER" id="PTHR46306:SF1">
    <property type="entry name" value="BTB_POZ DOMAIN-CONTAINING PROTEIN 9"/>
    <property type="match status" value="1"/>
</dbReference>
<protein>
    <recommendedName>
        <fullName evidence="1">BTB domain-containing protein</fullName>
    </recommendedName>
</protein>
<proteinExistence type="predicted"/>
<dbReference type="EMBL" id="HBGE01096146">
    <property type="protein sequence ID" value="CAD9180439.1"/>
    <property type="molecule type" value="Transcribed_RNA"/>
</dbReference>